<proteinExistence type="predicted"/>
<dbReference type="Proteomes" id="UP000059574">
    <property type="component" value="Chromosome"/>
</dbReference>
<dbReference type="SUPFAM" id="SSF52038">
    <property type="entry name" value="Barstar-related"/>
    <property type="match status" value="1"/>
</dbReference>
<reference evidence="2" key="1">
    <citation type="submission" date="2015-11" db="EMBL/GenBank/DDBJ databases">
        <authorList>
            <person name="Kumar R."/>
            <person name="Singh D."/>
            <person name="Swarnkar M.K."/>
            <person name="Singh A.K."/>
            <person name="Kumar S."/>
        </authorList>
    </citation>
    <scope>NUCLEOTIDE SEQUENCE [LARGE SCALE GENOMIC DNA]</scope>
    <source>
        <strain evidence="2">ERGS4:06</strain>
    </source>
</reference>
<name>A0A0S2LXE6_9MICC</name>
<protein>
    <submittedName>
        <fullName evidence="1">Ribonuclease inhibitor</fullName>
    </submittedName>
</protein>
<organism evidence="1 2">
    <name type="scientific">Arthrobacter alpinus</name>
    <dbReference type="NCBI Taxonomy" id="656366"/>
    <lineage>
        <taxon>Bacteria</taxon>
        <taxon>Bacillati</taxon>
        <taxon>Actinomycetota</taxon>
        <taxon>Actinomycetes</taxon>
        <taxon>Micrococcales</taxon>
        <taxon>Micrococcaceae</taxon>
        <taxon>Arthrobacter</taxon>
    </lineage>
</organism>
<dbReference type="OrthoDB" id="4793808at2"/>
<dbReference type="EMBL" id="CP013200">
    <property type="protein sequence ID" value="ALO66147.1"/>
    <property type="molecule type" value="Genomic_DNA"/>
</dbReference>
<accession>A0A0S2LXE6</accession>
<dbReference type="InterPro" id="IPR035905">
    <property type="entry name" value="Barstar-like_sf"/>
</dbReference>
<dbReference type="RefSeq" id="WP_062286769.1">
    <property type="nucleotide sequence ID" value="NZ_CP013200.1"/>
</dbReference>
<reference evidence="1 2" key="2">
    <citation type="journal article" date="2016" name="J. Biotechnol.">
        <title>Complete genome sequence of Arthrobacter alpinus ERGS4:06, a yellow pigmented bacterium tolerant to cold and radiations isolated from Sikkim Himalaya.</title>
        <authorList>
            <person name="Kumar R."/>
            <person name="Singh D."/>
            <person name="Swarnkar M.K."/>
            <person name="Singh A.K."/>
            <person name="Kumar S."/>
        </authorList>
    </citation>
    <scope>NUCLEOTIDE SEQUENCE [LARGE SCALE GENOMIC DNA]</scope>
    <source>
        <strain evidence="1 2">ERGS4:06</strain>
    </source>
</reference>
<dbReference type="AlphaFoldDB" id="A0A0S2LXE6"/>
<evidence type="ECO:0000313" key="1">
    <source>
        <dbReference type="EMBL" id="ALO66147.1"/>
    </source>
</evidence>
<dbReference type="Gene3D" id="3.30.370.10">
    <property type="entry name" value="Barstar-like"/>
    <property type="match status" value="1"/>
</dbReference>
<sequence length="129" mass="15070">MKQYRIDGAEVHGISDLYVQFNRALMTDQDWRLGQSLDGLNDVLYRVDGEIRADHPATFVWIDHAHSREALGFDETQRWLQNKLSQPNSFNQQRIQADLDELRSGVGKTYFELILEIFADHPLIELQLR</sequence>
<evidence type="ECO:0000313" key="2">
    <source>
        <dbReference type="Proteomes" id="UP000059574"/>
    </source>
</evidence>
<gene>
    <name evidence="1" type="ORF">AS189_06120</name>
</gene>